<evidence type="ECO:0000256" key="2">
    <source>
        <dbReference type="SAM" id="MobiDB-lite"/>
    </source>
</evidence>
<protein>
    <submittedName>
        <fullName evidence="3">Type II toxin-antitoxin system Phd/YefM family antitoxin</fullName>
    </submittedName>
</protein>
<dbReference type="EMBL" id="JBHSSI010000025">
    <property type="protein sequence ID" value="MFC6260173.1"/>
    <property type="molecule type" value="Genomic_DNA"/>
</dbReference>
<gene>
    <name evidence="3" type="ORF">ACFP1C_04370</name>
</gene>
<reference evidence="4" key="1">
    <citation type="journal article" date="2019" name="Int. J. Syst. Evol. Microbiol.">
        <title>The Global Catalogue of Microorganisms (GCM) 10K type strain sequencing project: providing services to taxonomists for standard genome sequencing and annotation.</title>
        <authorList>
            <consortium name="The Broad Institute Genomics Platform"/>
            <consortium name="The Broad Institute Genome Sequencing Center for Infectious Disease"/>
            <person name="Wu L."/>
            <person name="Ma J."/>
        </authorList>
    </citation>
    <scope>NUCLEOTIDE SEQUENCE [LARGE SCALE GENOMIC DNA]</scope>
    <source>
        <strain evidence="4">CCM 8908</strain>
    </source>
</reference>
<evidence type="ECO:0000313" key="3">
    <source>
        <dbReference type="EMBL" id="MFC6260173.1"/>
    </source>
</evidence>
<dbReference type="Gene3D" id="3.40.1620.10">
    <property type="entry name" value="YefM-like domain"/>
    <property type="match status" value="1"/>
</dbReference>
<keyword evidence="4" id="KW-1185">Reference proteome</keyword>
<accession>A0ABW1TDU8</accession>
<comment type="similarity">
    <text evidence="1">Belongs to the phD/YefM antitoxin family.</text>
</comment>
<feature type="compositionally biased region" description="Basic and acidic residues" evidence="2">
    <location>
        <begin position="82"/>
        <end position="92"/>
    </location>
</feature>
<name>A0ABW1TDU8_9LACO</name>
<evidence type="ECO:0000256" key="1">
    <source>
        <dbReference type="ARBA" id="ARBA00009981"/>
    </source>
</evidence>
<dbReference type="SUPFAM" id="SSF143120">
    <property type="entry name" value="YefM-like"/>
    <property type="match status" value="1"/>
</dbReference>
<organism evidence="3 4">
    <name type="scientific">Levilactobacillus fujinensis</name>
    <dbReference type="NCBI Taxonomy" id="2486024"/>
    <lineage>
        <taxon>Bacteria</taxon>
        <taxon>Bacillati</taxon>
        <taxon>Bacillota</taxon>
        <taxon>Bacilli</taxon>
        <taxon>Lactobacillales</taxon>
        <taxon>Lactobacillaceae</taxon>
        <taxon>Levilactobacillus</taxon>
    </lineage>
</organism>
<feature type="region of interest" description="Disordered" evidence="2">
    <location>
        <begin position="69"/>
        <end position="92"/>
    </location>
</feature>
<dbReference type="RefSeq" id="WP_125685116.1">
    <property type="nucleotide sequence ID" value="NZ_JBHSSI010000025.1"/>
</dbReference>
<comment type="caution">
    <text evidence="3">The sequence shown here is derived from an EMBL/GenBank/DDBJ whole genome shotgun (WGS) entry which is preliminary data.</text>
</comment>
<evidence type="ECO:0000313" key="4">
    <source>
        <dbReference type="Proteomes" id="UP001596283"/>
    </source>
</evidence>
<proteinExistence type="inferred from homology"/>
<dbReference type="InterPro" id="IPR036165">
    <property type="entry name" value="YefM-like_sf"/>
</dbReference>
<sequence length="92" mass="10392">MAVFTTDLNNAQKNLIALTDNIVAHDDHIIVRKPGNKNVVIMSEAEFNSWQERVRSLTTAVNREVLTPHFAQVSHHQTPLRPAERAHSQAKD</sequence>
<dbReference type="Proteomes" id="UP001596283">
    <property type="component" value="Unassembled WGS sequence"/>
</dbReference>